<evidence type="ECO:0000313" key="2">
    <source>
        <dbReference type="EMBL" id="KAJ0972664.1"/>
    </source>
</evidence>
<feature type="compositionally biased region" description="Polar residues" evidence="1">
    <location>
        <begin position="194"/>
        <end position="207"/>
    </location>
</feature>
<evidence type="ECO:0000313" key="3">
    <source>
        <dbReference type="Proteomes" id="UP001085076"/>
    </source>
</evidence>
<dbReference type="PANTHER" id="PTHR34280:SF2">
    <property type="entry name" value="OS01G0920100 PROTEIN"/>
    <property type="match status" value="1"/>
</dbReference>
<dbReference type="InterPro" id="IPR038947">
    <property type="entry name" value="At3g27210-like"/>
</dbReference>
<dbReference type="OrthoDB" id="1925325at2759"/>
<sequence length="222" mass="24549">MRFHLGLGSKAKKLFVSSLTKKKSLNGEIQVGNLEPALSFRSTDYGSKEEIFFDSRAWLDSDCEDFYSVNGDFTPSRGSTPNYQFGTPGTTPQNKAPIGSGFPNSNAEPSPTNKKKKLADLLQESLYSEQIDNKQNVKDNVAPNREQYANRLYGEHPPKSAIGTPYFSGASSVCGSEAMTPNRDTKHRKERRSSNCCFPSLGSTLSFSERKTTKMSPEHTRG</sequence>
<organism evidence="2 3">
    <name type="scientific">Dioscorea zingiberensis</name>
    <dbReference type="NCBI Taxonomy" id="325984"/>
    <lineage>
        <taxon>Eukaryota</taxon>
        <taxon>Viridiplantae</taxon>
        <taxon>Streptophyta</taxon>
        <taxon>Embryophyta</taxon>
        <taxon>Tracheophyta</taxon>
        <taxon>Spermatophyta</taxon>
        <taxon>Magnoliopsida</taxon>
        <taxon>Liliopsida</taxon>
        <taxon>Dioscoreales</taxon>
        <taxon>Dioscoreaceae</taxon>
        <taxon>Dioscorea</taxon>
    </lineage>
</organism>
<accession>A0A9D5HDL3</accession>
<reference evidence="2" key="1">
    <citation type="submission" date="2021-03" db="EMBL/GenBank/DDBJ databases">
        <authorList>
            <person name="Li Z."/>
            <person name="Yang C."/>
        </authorList>
    </citation>
    <scope>NUCLEOTIDE SEQUENCE</scope>
    <source>
        <strain evidence="2">Dzin_1.0</strain>
        <tissue evidence="2">Leaf</tissue>
    </source>
</reference>
<dbReference type="Proteomes" id="UP001085076">
    <property type="component" value="Miscellaneous, Linkage group lg05"/>
</dbReference>
<reference evidence="2" key="2">
    <citation type="journal article" date="2022" name="Hortic Res">
        <title>The genome of Dioscorea zingiberensis sheds light on the biosynthesis, origin and evolution of the medicinally important diosgenin saponins.</title>
        <authorList>
            <person name="Li Y."/>
            <person name="Tan C."/>
            <person name="Li Z."/>
            <person name="Guo J."/>
            <person name="Li S."/>
            <person name="Chen X."/>
            <person name="Wang C."/>
            <person name="Dai X."/>
            <person name="Yang H."/>
            <person name="Song W."/>
            <person name="Hou L."/>
            <person name="Xu J."/>
            <person name="Tong Z."/>
            <person name="Xu A."/>
            <person name="Yuan X."/>
            <person name="Wang W."/>
            <person name="Yang Q."/>
            <person name="Chen L."/>
            <person name="Sun Z."/>
            <person name="Wang K."/>
            <person name="Pan B."/>
            <person name="Chen J."/>
            <person name="Bao Y."/>
            <person name="Liu F."/>
            <person name="Qi X."/>
            <person name="Gang D.R."/>
            <person name="Wen J."/>
            <person name="Li J."/>
        </authorList>
    </citation>
    <scope>NUCLEOTIDE SEQUENCE</scope>
    <source>
        <strain evidence="2">Dzin_1.0</strain>
    </source>
</reference>
<dbReference type="PANTHER" id="PTHR34280">
    <property type="entry name" value="OS01G0920100 PROTEIN"/>
    <property type="match status" value="1"/>
</dbReference>
<comment type="caution">
    <text evidence="2">The sequence shown here is derived from an EMBL/GenBank/DDBJ whole genome shotgun (WGS) entry which is preliminary data.</text>
</comment>
<feature type="region of interest" description="Disordered" evidence="1">
    <location>
        <begin position="176"/>
        <end position="222"/>
    </location>
</feature>
<dbReference type="EMBL" id="JAGGNH010000005">
    <property type="protein sequence ID" value="KAJ0972664.1"/>
    <property type="molecule type" value="Genomic_DNA"/>
</dbReference>
<protein>
    <submittedName>
        <fullName evidence="2">Uncharacterized protein</fullName>
    </submittedName>
</protein>
<feature type="compositionally biased region" description="Basic and acidic residues" evidence="1">
    <location>
        <begin position="208"/>
        <end position="222"/>
    </location>
</feature>
<keyword evidence="3" id="KW-1185">Reference proteome</keyword>
<feature type="compositionally biased region" description="Polar residues" evidence="1">
    <location>
        <begin position="77"/>
        <end position="94"/>
    </location>
</feature>
<name>A0A9D5HDL3_9LILI</name>
<dbReference type="AlphaFoldDB" id="A0A9D5HDL3"/>
<gene>
    <name evidence="2" type="ORF">J5N97_020623</name>
</gene>
<feature type="compositionally biased region" description="Polar residues" evidence="1">
    <location>
        <begin position="102"/>
        <end position="112"/>
    </location>
</feature>
<feature type="region of interest" description="Disordered" evidence="1">
    <location>
        <begin position="77"/>
        <end position="116"/>
    </location>
</feature>
<proteinExistence type="predicted"/>
<evidence type="ECO:0000256" key="1">
    <source>
        <dbReference type="SAM" id="MobiDB-lite"/>
    </source>
</evidence>